<evidence type="ECO:0000313" key="13">
    <source>
        <dbReference type="EMBL" id="PON80724.1"/>
    </source>
</evidence>
<evidence type="ECO:0000256" key="7">
    <source>
        <dbReference type="ARBA" id="ARBA00022737"/>
    </source>
</evidence>
<comment type="subcellular location">
    <subcellularLocation>
        <location evidence="1">Cell membrane</location>
        <topology evidence="1">Single-pass type I membrane protein</topology>
    </subcellularLocation>
</comment>
<comment type="caution">
    <text evidence="13">The sequence shown here is derived from an EMBL/GenBank/DDBJ whole genome shotgun (WGS) entry which is preliminary data.</text>
</comment>
<dbReference type="Pfam" id="PF00560">
    <property type="entry name" value="LRR_1"/>
    <property type="match status" value="2"/>
</dbReference>
<reference evidence="14" key="1">
    <citation type="submission" date="2016-06" db="EMBL/GenBank/DDBJ databases">
        <title>Parallel loss of symbiosis genes in relatives of nitrogen-fixing non-legume Parasponia.</title>
        <authorList>
            <person name="Van Velzen R."/>
            <person name="Holmer R."/>
            <person name="Bu F."/>
            <person name="Rutten L."/>
            <person name="Van Zeijl A."/>
            <person name="Liu W."/>
            <person name="Santuari L."/>
            <person name="Cao Q."/>
            <person name="Sharma T."/>
            <person name="Shen D."/>
            <person name="Roswanjaya Y."/>
            <person name="Wardhani T."/>
            <person name="Kalhor M.S."/>
            <person name="Jansen J."/>
            <person name="Van den Hoogen J."/>
            <person name="Gungor B."/>
            <person name="Hartog M."/>
            <person name="Hontelez J."/>
            <person name="Verver J."/>
            <person name="Yang W.-C."/>
            <person name="Schijlen E."/>
            <person name="Repin R."/>
            <person name="Schilthuizen M."/>
            <person name="Schranz E."/>
            <person name="Heidstra R."/>
            <person name="Miyata K."/>
            <person name="Fedorova E."/>
            <person name="Kohlen W."/>
            <person name="Bisseling T."/>
            <person name="Smit S."/>
            <person name="Geurts R."/>
        </authorList>
    </citation>
    <scope>NUCLEOTIDE SEQUENCE [LARGE SCALE GENOMIC DNA]</scope>
    <source>
        <strain evidence="14">cv. WU1-14</strain>
    </source>
</reference>
<keyword evidence="6" id="KW-0732">Signal</keyword>
<dbReference type="InterPro" id="IPR001611">
    <property type="entry name" value="Leu-rich_rpt"/>
</dbReference>
<evidence type="ECO:0000256" key="9">
    <source>
        <dbReference type="ARBA" id="ARBA00023136"/>
    </source>
</evidence>
<dbReference type="AlphaFoldDB" id="A0A2P5E5A7"/>
<keyword evidence="3" id="KW-1003">Cell membrane</keyword>
<evidence type="ECO:0000256" key="5">
    <source>
        <dbReference type="ARBA" id="ARBA00022692"/>
    </source>
</evidence>
<evidence type="ECO:0000256" key="10">
    <source>
        <dbReference type="ARBA" id="ARBA00023170"/>
    </source>
</evidence>
<evidence type="ECO:0000256" key="3">
    <source>
        <dbReference type="ARBA" id="ARBA00022475"/>
    </source>
</evidence>
<evidence type="ECO:0000256" key="4">
    <source>
        <dbReference type="ARBA" id="ARBA00022614"/>
    </source>
</evidence>
<organism evidence="13 14">
    <name type="scientific">Parasponia andersonii</name>
    <name type="common">Sponia andersonii</name>
    <dbReference type="NCBI Taxonomy" id="3476"/>
    <lineage>
        <taxon>Eukaryota</taxon>
        <taxon>Viridiplantae</taxon>
        <taxon>Streptophyta</taxon>
        <taxon>Embryophyta</taxon>
        <taxon>Tracheophyta</taxon>
        <taxon>Spermatophyta</taxon>
        <taxon>Magnoliopsida</taxon>
        <taxon>eudicotyledons</taxon>
        <taxon>Gunneridae</taxon>
        <taxon>Pentapetalae</taxon>
        <taxon>rosids</taxon>
        <taxon>fabids</taxon>
        <taxon>Rosales</taxon>
        <taxon>Cannabaceae</taxon>
        <taxon>Parasponia</taxon>
    </lineage>
</organism>
<dbReference type="SUPFAM" id="SSF52058">
    <property type="entry name" value="L domain-like"/>
    <property type="match status" value="1"/>
</dbReference>
<dbReference type="PANTHER" id="PTHR27004">
    <property type="entry name" value="RECEPTOR-LIKE PROTEIN 12 ISOFORM X1"/>
    <property type="match status" value="1"/>
</dbReference>
<dbReference type="Proteomes" id="UP000237105">
    <property type="component" value="Unassembled WGS sequence"/>
</dbReference>
<keyword evidence="4" id="KW-0433">Leucine-rich repeat</keyword>
<name>A0A2P5E5A7_PARAD</name>
<dbReference type="InterPro" id="IPR032675">
    <property type="entry name" value="LRR_dom_sf"/>
</dbReference>
<keyword evidence="7" id="KW-0677">Repeat</keyword>
<dbReference type="FunFam" id="3.80.10.10:FF:000041">
    <property type="entry name" value="LRR receptor-like serine/threonine-protein kinase ERECTA"/>
    <property type="match status" value="1"/>
</dbReference>
<protein>
    <submittedName>
        <fullName evidence="13">LRR domain containing protein</fullName>
    </submittedName>
</protein>
<evidence type="ECO:0000256" key="8">
    <source>
        <dbReference type="ARBA" id="ARBA00022989"/>
    </source>
</evidence>
<proteinExistence type="inferred from homology"/>
<keyword evidence="9 12" id="KW-0472">Membrane</keyword>
<keyword evidence="11" id="KW-0325">Glycoprotein</keyword>
<evidence type="ECO:0000256" key="12">
    <source>
        <dbReference type="SAM" id="Phobius"/>
    </source>
</evidence>
<dbReference type="GO" id="GO:0005886">
    <property type="term" value="C:plasma membrane"/>
    <property type="evidence" value="ECO:0007669"/>
    <property type="project" value="UniProtKB-SubCell"/>
</dbReference>
<keyword evidence="14" id="KW-1185">Reference proteome</keyword>
<comment type="similarity">
    <text evidence="2">Belongs to the RLP family.</text>
</comment>
<keyword evidence="5 12" id="KW-0812">Transmembrane</keyword>
<dbReference type="PANTHER" id="PTHR27004:SF447">
    <property type="entry name" value="RECEPTOR LIKE PROTEIN 30-LIKE"/>
    <property type="match status" value="1"/>
</dbReference>
<dbReference type="Gene3D" id="3.80.10.10">
    <property type="entry name" value="Ribonuclease Inhibitor"/>
    <property type="match status" value="1"/>
</dbReference>
<sequence>MPTILLSVLNIRNNSFRGNIPQLCTSDGTSSLKMVDLSYNQLEGPIPRSMENCLMLEYLNLGDNQLYDAFPSWLGTLPNLRLLILRSNRLHGVISNPDSSSMFPNLRVVDLSYNNFTGELPSEYFRSWNAMKVFDSSNSYLKAESSFEAVQRTWTLEYTYSTTITIKGTQVQYGKIQEVLVVIDLSSNGFQGEIPDSIGSLQGVRERFLNSSWNSHSSPSSTVSRNGYQLNTFENNSYMGNSGLCGDPLTKKCDGSESSKEPASVSFEGEKDLESPFRGFKWMTAFVGYGIGVVVGVVIENTVKRKPQIGVERIDYKFDVHSLNSE</sequence>
<keyword evidence="8 12" id="KW-1133">Transmembrane helix</keyword>
<feature type="transmembrane region" description="Helical" evidence="12">
    <location>
        <begin position="280"/>
        <end position="299"/>
    </location>
</feature>
<dbReference type="STRING" id="3476.A0A2P5E5A7"/>
<gene>
    <name evidence="13" type="ORF">PanWU01x14_002800</name>
</gene>
<dbReference type="EMBL" id="JXTB01000001">
    <property type="protein sequence ID" value="PON80724.1"/>
    <property type="molecule type" value="Genomic_DNA"/>
</dbReference>
<evidence type="ECO:0000256" key="11">
    <source>
        <dbReference type="ARBA" id="ARBA00023180"/>
    </source>
</evidence>
<evidence type="ECO:0000256" key="6">
    <source>
        <dbReference type="ARBA" id="ARBA00022729"/>
    </source>
</evidence>
<accession>A0A2P5E5A7</accession>
<keyword evidence="10" id="KW-0675">Receptor</keyword>
<dbReference type="Pfam" id="PF13855">
    <property type="entry name" value="LRR_8"/>
    <property type="match status" value="1"/>
</dbReference>
<evidence type="ECO:0000313" key="14">
    <source>
        <dbReference type="Proteomes" id="UP000237105"/>
    </source>
</evidence>
<dbReference type="OrthoDB" id="544346at2759"/>
<evidence type="ECO:0000256" key="1">
    <source>
        <dbReference type="ARBA" id="ARBA00004251"/>
    </source>
</evidence>
<evidence type="ECO:0000256" key="2">
    <source>
        <dbReference type="ARBA" id="ARBA00009592"/>
    </source>
</evidence>